<dbReference type="GO" id="GO:0008410">
    <property type="term" value="F:CoA-transferase activity"/>
    <property type="evidence" value="ECO:0007669"/>
    <property type="project" value="TreeGrafter"/>
</dbReference>
<keyword evidence="1 2" id="KW-0808">Transferase</keyword>
<reference evidence="2 3" key="1">
    <citation type="submission" date="2020-05" db="EMBL/GenBank/DDBJ databases">
        <authorList>
            <person name="Mo P."/>
        </authorList>
    </citation>
    <scope>NUCLEOTIDE SEQUENCE [LARGE SCALE GENOMIC DNA]</scope>
    <source>
        <strain evidence="2 3">Gen01</strain>
    </source>
</reference>
<dbReference type="AlphaFoldDB" id="A0A6M6JY83"/>
<dbReference type="Gene3D" id="3.40.50.10540">
    <property type="entry name" value="Crotonobetainyl-coa:carnitine coa-transferase, domain 1"/>
    <property type="match status" value="1"/>
</dbReference>
<proteinExistence type="predicted"/>
<keyword evidence="3" id="KW-1185">Reference proteome</keyword>
<dbReference type="InterPro" id="IPR044855">
    <property type="entry name" value="CoA-Trfase_III_dom3_sf"/>
</dbReference>
<gene>
    <name evidence="2" type="ORF">HOP40_33330</name>
</gene>
<dbReference type="KEGG" id="pbro:HOP40_33330"/>
<organism evidence="2 3">
    <name type="scientific">Pseudonocardia broussonetiae</name>
    <dbReference type="NCBI Taxonomy" id="2736640"/>
    <lineage>
        <taxon>Bacteria</taxon>
        <taxon>Bacillati</taxon>
        <taxon>Actinomycetota</taxon>
        <taxon>Actinomycetes</taxon>
        <taxon>Pseudonocardiales</taxon>
        <taxon>Pseudonocardiaceae</taxon>
        <taxon>Pseudonocardia</taxon>
    </lineage>
</organism>
<evidence type="ECO:0000256" key="1">
    <source>
        <dbReference type="ARBA" id="ARBA00022679"/>
    </source>
</evidence>
<evidence type="ECO:0000313" key="3">
    <source>
        <dbReference type="Proteomes" id="UP000505377"/>
    </source>
</evidence>
<dbReference type="EMBL" id="CP053564">
    <property type="protein sequence ID" value="QJY51091.1"/>
    <property type="molecule type" value="Genomic_DNA"/>
</dbReference>
<accession>A0A6M6JY83</accession>
<dbReference type="SUPFAM" id="SSF89796">
    <property type="entry name" value="CoA-transferase family III (CaiB/BaiF)"/>
    <property type="match status" value="1"/>
</dbReference>
<dbReference type="InterPro" id="IPR003673">
    <property type="entry name" value="CoA-Trfase_fam_III"/>
</dbReference>
<dbReference type="InterPro" id="IPR050483">
    <property type="entry name" value="CoA-transferase_III_domain"/>
</dbReference>
<sequence length="381" mass="41187">MGPYCTLLLAQMGAEVIKVEPPTGDVVRYIGDDRGVGMGPVFLNANRGKRSVALDLKTPAGRGVLQRLVTTADVFVHNVRPEAARRLGIGYAEVAAVNAATVYCALRGYGREGPYRDRAAYDDVIQASCGLAAVQGAADEPAYVRTPVADKAVGLLALSAINAALFARERTGRGQEIEVPMLESMVTFTLLDQQGGYVFDPPRGAAGYARTASPFRKPYRTADGYLSVMVYTDTQWRTFFALVGRPDMAADPRYRTITERTQHIDELYQLVEKELLARPSAEWLAALSRAEIPAAPIHSVPDLFTDDHLVAAGLFERVEHPSEGPLRLARFPVSFGGSHPDRPRPAPRLGEHGAEVLAELGYGPEDIDGLVAAGAVIEEET</sequence>
<dbReference type="Pfam" id="PF02515">
    <property type="entry name" value="CoA_transf_3"/>
    <property type="match status" value="1"/>
</dbReference>
<name>A0A6M6JY83_9PSEU</name>
<dbReference type="PANTHER" id="PTHR48207">
    <property type="entry name" value="SUCCINATE--HYDROXYMETHYLGLUTARATE COA-TRANSFERASE"/>
    <property type="match status" value="1"/>
</dbReference>
<dbReference type="PANTHER" id="PTHR48207:SF4">
    <property type="entry name" value="BLL6097 PROTEIN"/>
    <property type="match status" value="1"/>
</dbReference>
<dbReference type="InterPro" id="IPR023606">
    <property type="entry name" value="CoA-Trfase_III_dom_1_sf"/>
</dbReference>
<dbReference type="Gene3D" id="3.30.1540.10">
    <property type="entry name" value="formyl-coa transferase, domain 3"/>
    <property type="match status" value="1"/>
</dbReference>
<protein>
    <submittedName>
        <fullName evidence="2">CoA transferase</fullName>
    </submittedName>
</protein>
<dbReference type="Proteomes" id="UP000505377">
    <property type="component" value="Chromosome"/>
</dbReference>
<evidence type="ECO:0000313" key="2">
    <source>
        <dbReference type="EMBL" id="QJY51091.1"/>
    </source>
</evidence>